<dbReference type="InterPro" id="IPR015943">
    <property type="entry name" value="WD40/YVTN_repeat-like_dom_sf"/>
</dbReference>
<keyword evidence="1" id="KW-0677">Repeat</keyword>
<dbReference type="KEGG" id="hhy:Halhy_0663"/>
<keyword evidence="4" id="KW-1185">Reference proteome</keyword>
<dbReference type="HOGENOM" id="CLU_004847_0_0_10"/>
<dbReference type="CDD" id="cd15482">
    <property type="entry name" value="Sialidase_non-viral"/>
    <property type="match status" value="1"/>
</dbReference>
<dbReference type="SUPFAM" id="SSF50939">
    <property type="entry name" value="Sialidases"/>
    <property type="match status" value="1"/>
</dbReference>
<dbReference type="SUPFAM" id="SSF110296">
    <property type="entry name" value="Oligoxyloglucan reducing end-specific cellobiohydrolase"/>
    <property type="match status" value="1"/>
</dbReference>
<evidence type="ECO:0000259" key="2">
    <source>
        <dbReference type="Pfam" id="PF15902"/>
    </source>
</evidence>
<dbReference type="InterPro" id="IPR031778">
    <property type="entry name" value="Sortilin_N"/>
</dbReference>
<dbReference type="PANTHER" id="PTHR43739:SF5">
    <property type="entry name" value="EXO-ALPHA-SIALIDASE"/>
    <property type="match status" value="1"/>
</dbReference>
<reference key="2">
    <citation type="submission" date="2011-04" db="EMBL/GenBank/DDBJ databases">
        <title>Complete sequence of chromosome of Haliscomenobacter hydrossis DSM 1100.</title>
        <authorList>
            <consortium name="US DOE Joint Genome Institute (JGI-PGF)"/>
            <person name="Lucas S."/>
            <person name="Han J."/>
            <person name="Lapidus A."/>
            <person name="Bruce D."/>
            <person name="Goodwin L."/>
            <person name="Pitluck S."/>
            <person name="Peters L."/>
            <person name="Kyrpides N."/>
            <person name="Mavromatis K."/>
            <person name="Ivanova N."/>
            <person name="Ovchinnikova G."/>
            <person name="Pagani I."/>
            <person name="Daligault H."/>
            <person name="Detter J.C."/>
            <person name="Han C."/>
            <person name="Land M."/>
            <person name="Hauser L."/>
            <person name="Markowitz V."/>
            <person name="Cheng J.-F."/>
            <person name="Hugenholtz P."/>
            <person name="Woyke T."/>
            <person name="Wu D."/>
            <person name="Verbarg S."/>
            <person name="Frueling A."/>
            <person name="Brambilla E."/>
            <person name="Klenk H.-P."/>
            <person name="Eisen J.A."/>
        </authorList>
    </citation>
    <scope>NUCLEOTIDE SEQUENCE</scope>
    <source>
        <strain>DSM 1100</strain>
    </source>
</reference>
<reference evidence="3 4" key="1">
    <citation type="journal article" date="2011" name="Stand. Genomic Sci.">
        <title>Complete genome sequence of Haliscomenobacter hydrossis type strain (O).</title>
        <authorList>
            <consortium name="US DOE Joint Genome Institute (JGI-PGF)"/>
            <person name="Daligault H."/>
            <person name="Lapidus A."/>
            <person name="Zeytun A."/>
            <person name="Nolan M."/>
            <person name="Lucas S."/>
            <person name="Del Rio T.G."/>
            <person name="Tice H."/>
            <person name="Cheng J.F."/>
            <person name="Tapia R."/>
            <person name="Han C."/>
            <person name="Goodwin L."/>
            <person name="Pitluck S."/>
            <person name="Liolios K."/>
            <person name="Pagani I."/>
            <person name="Ivanova N."/>
            <person name="Huntemann M."/>
            <person name="Mavromatis K."/>
            <person name="Mikhailova N."/>
            <person name="Pati A."/>
            <person name="Chen A."/>
            <person name="Palaniappan K."/>
            <person name="Land M."/>
            <person name="Hauser L."/>
            <person name="Brambilla E.M."/>
            <person name="Rohde M."/>
            <person name="Verbarg S."/>
            <person name="Goker M."/>
            <person name="Bristow J."/>
            <person name="Eisen J.A."/>
            <person name="Markowitz V."/>
            <person name="Hugenholtz P."/>
            <person name="Kyrpides N.C."/>
            <person name="Klenk H.P."/>
            <person name="Woyke T."/>
        </authorList>
    </citation>
    <scope>NUCLEOTIDE SEQUENCE [LARGE SCALE GENOMIC DNA]</scope>
    <source>
        <strain evidence="4">ATCC 27775 / DSM 1100 / LMG 10767 / O</strain>
    </source>
</reference>
<dbReference type="InterPro" id="IPR036278">
    <property type="entry name" value="Sialidase_sf"/>
</dbReference>
<dbReference type="RefSeq" id="WP_013763135.1">
    <property type="nucleotide sequence ID" value="NC_015510.1"/>
</dbReference>
<evidence type="ECO:0000313" key="3">
    <source>
        <dbReference type="EMBL" id="AEE48571.1"/>
    </source>
</evidence>
<feature type="domain" description="Sortilin N-terminal" evidence="2">
    <location>
        <begin position="125"/>
        <end position="251"/>
    </location>
</feature>
<dbReference type="STRING" id="760192.Halhy_0663"/>
<protein>
    <recommendedName>
        <fullName evidence="2">Sortilin N-terminal domain-containing protein</fullName>
    </recommendedName>
</protein>
<dbReference type="Pfam" id="PF15902">
    <property type="entry name" value="Sortilin-Vps10"/>
    <property type="match status" value="1"/>
</dbReference>
<dbReference type="InterPro" id="IPR052025">
    <property type="entry name" value="Xyloglucanase_GH74"/>
</dbReference>
<dbReference type="OrthoDB" id="9757809at2"/>
<organism evidence="3 4">
    <name type="scientific">Haliscomenobacter hydrossis (strain ATCC 27775 / DSM 1100 / LMG 10767 / O)</name>
    <dbReference type="NCBI Taxonomy" id="760192"/>
    <lineage>
        <taxon>Bacteria</taxon>
        <taxon>Pseudomonadati</taxon>
        <taxon>Bacteroidota</taxon>
        <taxon>Saprospiria</taxon>
        <taxon>Saprospirales</taxon>
        <taxon>Haliscomenobacteraceae</taxon>
        <taxon>Haliscomenobacter</taxon>
    </lineage>
</organism>
<dbReference type="PANTHER" id="PTHR43739">
    <property type="entry name" value="XYLOGLUCANASE (EUROFUNG)"/>
    <property type="match status" value="1"/>
</dbReference>
<dbReference type="eggNOG" id="COG4447">
    <property type="taxonomic scope" value="Bacteria"/>
</dbReference>
<accession>F4L1M7</accession>
<proteinExistence type="predicted"/>
<name>F4L1M7_HALH1</name>
<gene>
    <name evidence="3" type="ordered locus">Halhy_0663</name>
</gene>
<evidence type="ECO:0000313" key="4">
    <source>
        <dbReference type="Proteomes" id="UP000008461"/>
    </source>
</evidence>
<dbReference type="AlphaFoldDB" id="F4L1M7"/>
<dbReference type="GO" id="GO:0010411">
    <property type="term" value="P:xyloglucan metabolic process"/>
    <property type="evidence" value="ECO:0007669"/>
    <property type="project" value="TreeGrafter"/>
</dbReference>
<dbReference type="EMBL" id="CP002691">
    <property type="protein sequence ID" value="AEE48571.1"/>
    <property type="molecule type" value="Genomic_DNA"/>
</dbReference>
<dbReference type="Gene3D" id="2.130.10.10">
    <property type="entry name" value="YVTN repeat-like/Quinoprotein amine dehydrogenase"/>
    <property type="match status" value="4"/>
</dbReference>
<evidence type="ECO:0000256" key="1">
    <source>
        <dbReference type="ARBA" id="ARBA00022737"/>
    </source>
</evidence>
<sequence>MRGFTHKFVVVLTLLGLVDMVSAQNFVDPKLLNGLEYRSVGPTRGGRVTSVAGHPKTPGVFFMGSTGGGLWKTIDYGNNWNNVSDGFFNTPSIGAIGIAPSKPDVMYVGTGSDGLRSNVIAGKGVYKSTNAGRSWEKVGLEKTGHIGAVEVHPSNPDVAFVAAIGNAFVPNPDRGIYRTRDGGRNWEKVLFLSDTVGFADLEFHPTDPQIIYAGAWRAERRPWSIISGGKQGGIYKSTDGGTTWRKVEKGLPNELIGKIDFAVSPADPQRVYALVEALPGGGLYRSNDAGETWTLVSSSRFLLDRPFYYCNVTANPLNADNVFVMATSFWRSGNGGRNWTALNTPHGDDHDLWINPADTLVWIEANDGGANITRDGGKNWSTQLNQPTAELYQVEVDDQFPYWLYAGQQDNGTAITVPSLPPFDSPVGPMGHYLPAGGCETGPAVPKPGNHNIVYANCKGCFSVYDKRSGQERNYFIGASNIYGHKPNDLKYRFQRVTPIHVSPHNPKVVYHASQYLHRTLDEGVTWEVISPDLTGNEPDKQVISGSPITRDVTGEEFYSTIYEIRESSKQAGLIWVGANDGPIHVTRNNGKNWQNVTPAGLPKGGRVDCLEPSPHRANKAYAAVLLYQLGDWRPFLYKTENYGQSWTLITKGIPEDFPVRAVREDPTREGLLYAGTEYGMFVSFDDGQNWQSFQRNLPVTPITDIKVYRGDLVISTMGRGFWIMDNLSPLHQATEQGLNQAPVLFKPRDQYRLRYFPNQKGTEPHYPSPGIHIDYWLKEAPKGIVTLEILNTQMQAIRAFTTQNNPRDTLRIPSRAGMAMGFIIAGFSDALRKTPGLHRFVWDLRHLGAWDRSGNRSSRGAPLAAPGQYYVRLTVDGVASLQSFKVLPDPRLQNAGVTVKDLQQQEVLSMQIIELESRSRILGATIAQERVGAQQKNDAALVEFYDGLNTELNTAEGRYMQPRLLDQIVYLRSMLGQGDQRPGKDAYVRYDELKNWYNRLVKQAEEKIGNRKEFDLID</sequence>
<dbReference type="Proteomes" id="UP000008461">
    <property type="component" value="Chromosome"/>
</dbReference>